<name>T0PP56_SAPDV</name>
<dbReference type="Proteomes" id="UP000030762">
    <property type="component" value="Unassembled WGS sequence"/>
</dbReference>
<dbReference type="OMA" id="RRDEKAC"/>
<sequence length="126" mass="14961">MQYYRSLERFHFHFPFSICHQRSRMATIRATRPVRKSAWFSDPATYPIIAILGSAAVLATFQGVRHLARSPDVTLDKEKRHNIFRRDEKACTDFRSHRVEWAHLQENPITRSGDFAEFRRRNTKEL</sequence>
<organism evidence="1 2">
    <name type="scientific">Saprolegnia diclina (strain VS20)</name>
    <dbReference type="NCBI Taxonomy" id="1156394"/>
    <lineage>
        <taxon>Eukaryota</taxon>
        <taxon>Sar</taxon>
        <taxon>Stramenopiles</taxon>
        <taxon>Oomycota</taxon>
        <taxon>Saprolegniomycetes</taxon>
        <taxon>Saprolegniales</taxon>
        <taxon>Saprolegniaceae</taxon>
        <taxon>Saprolegnia</taxon>
    </lineage>
</organism>
<dbReference type="GeneID" id="19955668"/>
<dbReference type="Pfam" id="PF06522">
    <property type="entry name" value="B12D"/>
    <property type="match status" value="1"/>
</dbReference>
<dbReference type="AlphaFoldDB" id="T0PP56"/>
<keyword evidence="2" id="KW-1185">Reference proteome</keyword>
<dbReference type="RefSeq" id="XP_008619323.1">
    <property type="nucleotide sequence ID" value="XM_008621101.1"/>
</dbReference>
<evidence type="ECO:0000313" key="1">
    <source>
        <dbReference type="EMBL" id="EQC27224.1"/>
    </source>
</evidence>
<gene>
    <name evidence="1" type="ORF">SDRG_14941</name>
</gene>
<dbReference type="InParanoid" id="T0PP56"/>
<dbReference type="VEuPathDB" id="FungiDB:SDRG_14941"/>
<dbReference type="InterPro" id="IPR010530">
    <property type="entry name" value="B12D"/>
</dbReference>
<reference evidence="1 2" key="1">
    <citation type="submission" date="2012-04" db="EMBL/GenBank/DDBJ databases">
        <title>The Genome Sequence of Saprolegnia declina VS20.</title>
        <authorList>
            <consortium name="The Broad Institute Genome Sequencing Platform"/>
            <person name="Russ C."/>
            <person name="Nusbaum C."/>
            <person name="Tyler B."/>
            <person name="van West P."/>
            <person name="Dieguez-Uribeondo J."/>
            <person name="de Bruijn I."/>
            <person name="Tripathy S."/>
            <person name="Jiang R."/>
            <person name="Young S.K."/>
            <person name="Zeng Q."/>
            <person name="Gargeya S."/>
            <person name="Fitzgerald M."/>
            <person name="Haas B."/>
            <person name="Abouelleil A."/>
            <person name="Alvarado L."/>
            <person name="Arachchi H.M."/>
            <person name="Berlin A."/>
            <person name="Chapman S.B."/>
            <person name="Goldberg J."/>
            <person name="Griggs A."/>
            <person name="Gujja S."/>
            <person name="Hansen M."/>
            <person name="Howarth C."/>
            <person name="Imamovic A."/>
            <person name="Larimer J."/>
            <person name="McCowen C."/>
            <person name="Montmayeur A."/>
            <person name="Murphy C."/>
            <person name="Neiman D."/>
            <person name="Pearson M."/>
            <person name="Priest M."/>
            <person name="Roberts A."/>
            <person name="Saif S."/>
            <person name="Shea T."/>
            <person name="Sisk P."/>
            <person name="Sykes S."/>
            <person name="Wortman J."/>
            <person name="Nusbaum C."/>
            <person name="Birren B."/>
        </authorList>
    </citation>
    <scope>NUCLEOTIDE SEQUENCE [LARGE SCALE GENOMIC DNA]</scope>
    <source>
        <strain evidence="1 2">VS20</strain>
    </source>
</reference>
<accession>T0PP56</accession>
<dbReference type="eggNOG" id="ENOG502S4ED">
    <property type="taxonomic scope" value="Eukaryota"/>
</dbReference>
<dbReference type="EMBL" id="JH767212">
    <property type="protein sequence ID" value="EQC27224.1"/>
    <property type="molecule type" value="Genomic_DNA"/>
</dbReference>
<dbReference type="OrthoDB" id="202195at2759"/>
<protein>
    <submittedName>
        <fullName evidence="1">Uncharacterized protein</fullName>
    </submittedName>
</protein>
<evidence type="ECO:0000313" key="2">
    <source>
        <dbReference type="Proteomes" id="UP000030762"/>
    </source>
</evidence>
<proteinExistence type="predicted"/>